<name>A0ABQ4PTR7_9PROT</name>
<comment type="caution">
    <text evidence="2">The sequence shown here is derived from an EMBL/GenBank/DDBJ whole genome shotgun (WGS) entry which is preliminary data.</text>
</comment>
<organism evidence="2 3">
    <name type="scientific">Candidatus Phycosocius spiralis</name>
    <dbReference type="NCBI Taxonomy" id="2815099"/>
    <lineage>
        <taxon>Bacteria</taxon>
        <taxon>Pseudomonadati</taxon>
        <taxon>Pseudomonadota</taxon>
        <taxon>Alphaproteobacteria</taxon>
        <taxon>Caulobacterales</taxon>
        <taxon>Caulobacterales incertae sedis</taxon>
        <taxon>Candidatus Phycosocius</taxon>
    </lineage>
</organism>
<dbReference type="InterPro" id="IPR008309">
    <property type="entry name" value="YdbL"/>
</dbReference>
<protein>
    <recommendedName>
        <fullName evidence="4">DUF1318 domain-containing protein</fullName>
    </recommendedName>
</protein>
<dbReference type="Proteomes" id="UP001161064">
    <property type="component" value="Unassembled WGS sequence"/>
</dbReference>
<proteinExistence type="predicted"/>
<accession>A0ABQ4PTR7</accession>
<evidence type="ECO:0000256" key="1">
    <source>
        <dbReference type="SAM" id="SignalP"/>
    </source>
</evidence>
<keyword evidence="3" id="KW-1185">Reference proteome</keyword>
<sequence length="143" mass="15537">MDMRSQIFAALCGVSILIATSVSALDNNGPIDQAIAAGIVGEQADGYLGFVHTPTEAQADLQRRINEVNIRRRAVYSETAKLYGETEDRVALLSALRQIAKADPGSYFQDLDKNWCPKGPSSQILQNGEDEIVIKCGPDQKVN</sequence>
<keyword evidence="1" id="KW-0732">Signal</keyword>
<feature type="signal peptide" evidence="1">
    <location>
        <begin position="1"/>
        <end position="24"/>
    </location>
</feature>
<feature type="chain" id="PRO_5045278150" description="DUF1318 domain-containing protein" evidence="1">
    <location>
        <begin position="25"/>
        <end position="143"/>
    </location>
</feature>
<reference evidence="2" key="1">
    <citation type="submission" date="2021-05" db="EMBL/GenBank/DDBJ databases">
        <authorList>
            <person name="Tanabe Y."/>
        </authorList>
    </citation>
    <scope>NUCLEOTIDE SEQUENCE</scope>
    <source>
        <strain evidence="2">BOTRYCO-1</strain>
    </source>
</reference>
<evidence type="ECO:0008006" key="4">
    <source>
        <dbReference type="Google" id="ProtNLM"/>
    </source>
</evidence>
<reference evidence="2" key="2">
    <citation type="journal article" date="2023" name="ISME Commun">
        <title>Characterization of a bloom-associated alphaproteobacterial lineage, 'Candidatus Phycosocius': insights into freshwater algal-bacterial interactions.</title>
        <authorList>
            <person name="Tanabe Y."/>
            <person name="Yamaguchi H."/>
            <person name="Yoshida M."/>
            <person name="Kai A."/>
            <person name="Okazaki Y."/>
        </authorList>
    </citation>
    <scope>NUCLEOTIDE SEQUENCE</scope>
    <source>
        <strain evidence="2">BOTRYCO-1</strain>
    </source>
</reference>
<gene>
    <name evidence="2" type="ORF">PsB1_0505</name>
</gene>
<dbReference type="EMBL" id="BPFZ01000002">
    <property type="protein sequence ID" value="GIU66351.1"/>
    <property type="molecule type" value="Genomic_DNA"/>
</dbReference>
<evidence type="ECO:0000313" key="3">
    <source>
        <dbReference type="Proteomes" id="UP001161064"/>
    </source>
</evidence>
<evidence type="ECO:0000313" key="2">
    <source>
        <dbReference type="EMBL" id="GIU66351.1"/>
    </source>
</evidence>
<dbReference type="Pfam" id="PF07027">
    <property type="entry name" value="DUF1318"/>
    <property type="match status" value="1"/>
</dbReference>